<evidence type="ECO:0000259" key="8">
    <source>
        <dbReference type="PROSITE" id="PS51272"/>
    </source>
</evidence>
<evidence type="ECO:0000256" key="6">
    <source>
        <dbReference type="PROSITE-ProRule" id="PRU01240"/>
    </source>
</evidence>
<dbReference type="PANTHER" id="PTHR43806:SF11">
    <property type="entry name" value="CEREVISIN-RELATED"/>
    <property type="match status" value="1"/>
</dbReference>
<evidence type="ECO:0000256" key="7">
    <source>
        <dbReference type="SAM" id="MobiDB-lite"/>
    </source>
</evidence>
<dbReference type="GO" id="GO:0006508">
    <property type="term" value="P:proteolysis"/>
    <property type="evidence" value="ECO:0007669"/>
    <property type="project" value="UniProtKB-KW"/>
</dbReference>
<name>A0A1D8GM28_9FIRM</name>
<dbReference type="Gene3D" id="2.60.120.380">
    <property type="match status" value="1"/>
</dbReference>
<dbReference type="InterPro" id="IPR050131">
    <property type="entry name" value="Peptidase_S8_subtilisin-like"/>
</dbReference>
<dbReference type="PANTHER" id="PTHR43806">
    <property type="entry name" value="PEPTIDASE S8"/>
    <property type="match status" value="1"/>
</dbReference>
<feature type="domain" description="SLH" evidence="8">
    <location>
        <begin position="92"/>
        <end position="148"/>
    </location>
</feature>
<feature type="compositionally biased region" description="Low complexity" evidence="7">
    <location>
        <begin position="418"/>
        <end position="438"/>
    </location>
</feature>
<reference evidence="9 10" key="1">
    <citation type="submission" date="2016-09" db="EMBL/GenBank/DDBJ databases">
        <title>Genomic analysis reveals versatility of anaerobic energy metabolism of Geosporobacter ferrireducens IRF9 of phylum Firmicutes.</title>
        <authorList>
            <person name="Kim S.-J."/>
        </authorList>
    </citation>
    <scope>NUCLEOTIDE SEQUENCE [LARGE SCALE GENOMIC DNA]</scope>
    <source>
        <strain evidence="9 10">IRF9</strain>
    </source>
</reference>
<dbReference type="NCBIfam" id="NF038127">
    <property type="entry name" value="FDP_fam"/>
    <property type="match status" value="1"/>
</dbReference>
<keyword evidence="4 6" id="KW-0378">Hydrolase</keyword>
<dbReference type="PRINTS" id="PR00723">
    <property type="entry name" value="SUBTILISIN"/>
</dbReference>
<dbReference type="InterPro" id="IPR001119">
    <property type="entry name" value="SLH_dom"/>
</dbReference>
<dbReference type="Gene3D" id="3.40.50.200">
    <property type="entry name" value="Peptidase S8/S53 domain"/>
    <property type="match status" value="1"/>
</dbReference>
<sequence>MVSQKKGFRILLMMLCMILIITSMPLTGYSAIHSDIDTHWANDVISRWIDQGLIRGYPDGTFKPDKPVSRTEFMTMINKAFGYNETKDFNYIDVPKDAWYEGVVAKALTAGYITGYPDGTIKPDAAVSRQEMAAIITKIKKLENDPDGSSVFTDAANIPDWSRGVIGAVTKAGYMKGYPDGSFKAQNTVTRAEAVSALDRAMSITKGSERKDNRLVFDKAGVYGPENAIEDVNTDVIIKADGVTLQNQKIYGDLIIAEEVGKGTVTLNNVIVEGNTFVRGGGPDSIIIDGGQYKNIIIQNVDGKVRIVAKAVKGPDGKAVDIVVAEEAAGNEVILNGEFNSIFIAGSNVVISTQGDTSIGTMTVGKNLSGITLNINEGAKVKDLILYSKAAVKGTGIIQNKTEYYSTSTGGGGGGGSPSNKTPNKNPNQPGKPAPANGAEKVKLLPVLSWSCSDPDGDVLTYDIYLGTDKALVENLDPSVKKKTGYNSATYLPGKLDSLTTYYWRITAKDDKGGQTTGPLWKFTTKEPETDSQGYFKIENEDKTKIIEGYVTHNRGGAGIPGATISYPVDIFEKPGDILVSIDEYAAARIQNVYWKSVTGYVYGEESVSSYVYGDSGSSVTEYVYGWNQLDYIYEVPVRDLFNPSWEKTPPSIQLEGITPGDTLSGIIEFDLSFQSESGIYVYYVYLGGEQRYPNEDLGLGKWDENSANVSIDTTTYPNGSTYIKILAYDYNENSVLYVLPITVKNDVNPGQHEPPGKINYLSLSTETYGVNWGLYSIPVDQINTMDKDDQNNMLNTTSIPDDVTIRNRLSWDSATGADGYKVYRSFDGVNYKQIGTVKDKKYVSSFSFYNTFEDTSYGLAIGKKTYYKVVPYNSKGENDEGAFIRYGVPLPGFNVILDSPKNGETGVKLSPTFSWHVQTIGGSFEDYQQKYKKIDLDQEHTIQLFDATNYKILERYLDESDNISDDENKFKYMPSDLYLEPGGIYSWDIIESYYRAVHEDNNDGYSVSVSYAKDGQTGSSNGENMFTTTIDNQGTDNTSQIDFLDFKNSQFNKEHVLVKANNMAGLVKTLDILGSESLKEWDETGWSMVKVPQGKDVKSFIFQLLKDPNVVIAQPDYLIDNPEPVKADDSQKLLTMAESVSANTMMGPEVAVDKLWGLKNINAEKAWQKTTGSEKVILAIIDTGVQTDHPEFSDKSFVDPYDATGEGRPNIDLNGHGTHVAGIAGDNGRNGEIAGVAWDSPIMPIRVQDSYRNILTSYLIEAVYYAAEYAENNPDKRVVINMSIGNRGYNFAFKDAIDKALENGVVFVNAAGNDSKRVPSYPTSYNGVIAVAASTPENTRADFSSIGSWTSVAAPGTKIYSTYHDFLSGHTYEFLNGTSMASPYVAGAAALLLSEYPELTPAQVKNQLEKTAQGNGFTEELGYGVIDMEAMLGEIQPVDDGTLKVKTNIKQIESIIGVGYGVLSVFDTDENLVSYGTTGKEGGHTFHYLKPGEYKVVLSYYDPFKMEYQHEVKYATILSTQTAELVFNFEVPRIEMEVFYTENIELAWNEQPYYFNFTVAENDEGIFEIETSFFEEDSDTVLYLLDGEGNEIMYNDDYNGIYSFIKIYLEAGDYTVVIEEFDNDDLYCTLEIRKFKVFYED</sequence>
<dbReference type="EMBL" id="CP017269">
    <property type="protein sequence ID" value="AOT71976.1"/>
    <property type="molecule type" value="Genomic_DNA"/>
</dbReference>
<dbReference type="InterPro" id="IPR023828">
    <property type="entry name" value="Peptidase_S8_Ser-AS"/>
</dbReference>
<evidence type="ECO:0000256" key="1">
    <source>
        <dbReference type="ARBA" id="ARBA00011073"/>
    </source>
</evidence>
<dbReference type="OrthoDB" id="2744137at2"/>
<keyword evidence="2 6" id="KW-0645">Protease</keyword>
<evidence type="ECO:0000313" key="9">
    <source>
        <dbReference type="EMBL" id="AOT71976.1"/>
    </source>
</evidence>
<dbReference type="GO" id="GO:0004252">
    <property type="term" value="F:serine-type endopeptidase activity"/>
    <property type="evidence" value="ECO:0007669"/>
    <property type="project" value="UniProtKB-UniRule"/>
</dbReference>
<evidence type="ECO:0000313" key="10">
    <source>
        <dbReference type="Proteomes" id="UP000095743"/>
    </source>
</evidence>
<dbReference type="InterPro" id="IPR013783">
    <property type="entry name" value="Ig-like_fold"/>
</dbReference>
<dbReference type="PROSITE" id="PS00138">
    <property type="entry name" value="SUBTILASE_SER"/>
    <property type="match status" value="1"/>
</dbReference>
<feature type="active site" description="Charge relay system" evidence="6">
    <location>
        <position position="1183"/>
    </location>
</feature>
<keyword evidence="3" id="KW-0677">Repeat</keyword>
<feature type="domain" description="SLH" evidence="8">
    <location>
        <begin position="149"/>
        <end position="212"/>
    </location>
</feature>
<dbReference type="RefSeq" id="WP_069980291.1">
    <property type="nucleotide sequence ID" value="NZ_CP017269.1"/>
</dbReference>
<gene>
    <name evidence="9" type="ORF">Gferi_22000</name>
</gene>
<dbReference type="PROSITE" id="PS51272">
    <property type="entry name" value="SLH"/>
    <property type="match status" value="3"/>
</dbReference>
<feature type="active site" description="Charge relay system" evidence="6">
    <location>
        <position position="1380"/>
    </location>
</feature>
<evidence type="ECO:0000256" key="4">
    <source>
        <dbReference type="ARBA" id="ARBA00022801"/>
    </source>
</evidence>
<dbReference type="Gene3D" id="2.60.40.10">
    <property type="entry name" value="Immunoglobulins"/>
    <property type="match status" value="2"/>
</dbReference>
<dbReference type="STRING" id="1424294.Gferi_22000"/>
<feature type="region of interest" description="Disordered" evidence="7">
    <location>
        <begin position="407"/>
        <end position="438"/>
    </location>
</feature>
<dbReference type="InterPro" id="IPR036852">
    <property type="entry name" value="Peptidase_S8/S53_dom_sf"/>
</dbReference>
<accession>A0A1D8GM28</accession>
<dbReference type="Proteomes" id="UP000095743">
    <property type="component" value="Chromosome"/>
</dbReference>
<keyword evidence="10" id="KW-1185">Reference proteome</keyword>
<dbReference type="InterPro" id="IPR000209">
    <property type="entry name" value="Peptidase_S8/S53_dom"/>
</dbReference>
<organism evidence="9 10">
    <name type="scientific">Geosporobacter ferrireducens</name>
    <dbReference type="NCBI Taxonomy" id="1424294"/>
    <lineage>
        <taxon>Bacteria</taxon>
        <taxon>Bacillati</taxon>
        <taxon>Bacillota</taxon>
        <taxon>Clostridia</taxon>
        <taxon>Peptostreptococcales</taxon>
        <taxon>Thermotaleaceae</taxon>
        <taxon>Geosporobacter</taxon>
    </lineage>
</organism>
<dbReference type="Pfam" id="PF00395">
    <property type="entry name" value="SLH"/>
    <property type="match status" value="3"/>
</dbReference>
<dbReference type="Pfam" id="PF00082">
    <property type="entry name" value="Peptidase_S8"/>
    <property type="match status" value="1"/>
</dbReference>
<evidence type="ECO:0000256" key="3">
    <source>
        <dbReference type="ARBA" id="ARBA00022737"/>
    </source>
</evidence>
<dbReference type="PROSITE" id="PS51892">
    <property type="entry name" value="SUBTILASE"/>
    <property type="match status" value="1"/>
</dbReference>
<evidence type="ECO:0000256" key="2">
    <source>
        <dbReference type="ARBA" id="ARBA00022670"/>
    </source>
</evidence>
<keyword evidence="5 6" id="KW-0720">Serine protease</keyword>
<protein>
    <recommendedName>
        <fullName evidence="8">SLH domain-containing protein</fullName>
    </recommendedName>
</protein>
<feature type="active site" description="Charge relay system" evidence="6">
    <location>
        <position position="1217"/>
    </location>
</feature>
<comment type="similarity">
    <text evidence="1 6">Belongs to the peptidase S8 family.</text>
</comment>
<dbReference type="KEGG" id="gfe:Gferi_22000"/>
<proteinExistence type="inferred from homology"/>
<feature type="domain" description="SLH" evidence="8">
    <location>
        <begin position="28"/>
        <end position="91"/>
    </location>
</feature>
<evidence type="ECO:0000256" key="5">
    <source>
        <dbReference type="ARBA" id="ARBA00022825"/>
    </source>
</evidence>
<dbReference type="InterPro" id="IPR015500">
    <property type="entry name" value="Peptidase_S8_subtilisin-rel"/>
</dbReference>
<dbReference type="SUPFAM" id="SSF52743">
    <property type="entry name" value="Subtilisin-like"/>
    <property type="match status" value="1"/>
</dbReference>